<dbReference type="Pfam" id="PF03161">
    <property type="entry name" value="LAGLIDADG_2"/>
    <property type="match status" value="1"/>
</dbReference>
<name>A0ABP0EMK9_9ASCO</name>
<evidence type="ECO:0000313" key="14">
    <source>
        <dbReference type="Proteomes" id="UP001497600"/>
    </source>
</evidence>
<dbReference type="InterPro" id="IPR027434">
    <property type="entry name" value="Homing_endonucl"/>
</dbReference>
<dbReference type="PANTHER" id="PTHR10422:SF18">
    <property type="entry name" value="CYTOCHROME C OXIDASE SUBUNIT 1"/>
    <property type="match status" value="1"/>
</dbReference>
<dbReference type="PROSITE" id="PS00077">
    <property type="entry name" value="COX1_CUB"/>
    <property type="match status" value="1"/>
</dbReference>
<comment type="subcellular location">
    <subcellularLocation>
        <location evidence="1">Membrane</location>
        <topology evidence="1">Multi-pass membrane protein</topology>
    </subcellularLocation>
</comment>
<dbReference type="PROSITE" id="PS50855">
    <property type="entry name" value="COX1"/>
    <property type="match status" value="1"/>
</dbReference>
<evidence type="ECO:0000256" key="4">
    <source>
        <dbReference type="ARBA" id="ARBA00022692"/>
    </source>
</evidence>
<dbReference type="InterPro" id="IPR036927">
    <property type="entry name" value="Cyt_c_oxase-like_su1_sf"/>
</dbReference>
<dbReference type="GO" id="GO:0004519">
    <property type="term" value="F:endonuclease activity"/>
    <property type="evidence" value="ECO:0007669"/>
    <property type="project" value="UniProtKB-KW"/>
</dbReference>
<dbReference type="Proteomes" id="UP001497600">
    <property type="component" value="Mitochondrion MIT"/>
</dbReference>
<dbReference type="Gene3D" id="1.20.210.10">
    <property type="entry name" value="Cytochrome c oxidase-like, subunit I domain"/>
    <property type="match status" value="1"/>
</dbReference>
<evidence type="ECO:0000256" key="6">
    <source>
        <dbReference type="ARBA" id="ARBA00022759"/>
    </source>
</evidence>
<feature type="transmembrane region" description="Helical" evidence="11">
    <location>
        <begin position="17"/>
        <end position="36"/>
    </location>
</feature>
<feature type="transmembrane region" description="Helical" evidence="11">
    <location>
        <begin position="152"/>
        <end position="174"/>
    </location>
</feature>
<keyword evidence="8" id="KW-0404">Intron homing</keyword>
<keyword evidence="7" id="KW-0378">Hydrolase</keyword>
<geneLocation type="mitochondrion" evidence="13"/>
<keyword evidence="9 11" id="KW-1133">Transmembrane helix</keyword>
<dbReference type="PANTHER" id="PTHR10422">
    <property type="entry name" value="CYTOCHROME C OXIDASE SUBUNIT 1"/>
    <property type="match status" value="1"/>
</dbReference>
<evidence type="ECO:0000256" key="1">
    <source>
        <dbReference type="ARBA" id="ARBA00004141"/>
    </source>
</evidence>
<dbReference type="InterPro" id="IPR023615">
    <property type="entry name" value="Cyt_c_Oxase_su1_BS"/>
</dbReference>
<keyword evidence="14" id="KW-1185">Reference proteome</keyword>
<dbReference type="Pfam" id="PF00115">
    <property type="entry name" value="COX1"/>
    <property type="match status" value="1"/>
</dbReference>
<gene>
    <name evidence="13" type="primary">cox1</name>
    <name evidence="13" type="ORF">CAAN4_X00408</name>
</gene>
<dbReference type="InterPro" id="IPR023616">
    <property type="entry name" value="Cyt_c_oxase-like_su1_dom"/>
</dbReference>
<dbReference type="PRINTS" id="PR01165">
    <property type="entry name" value="CYCOXIDASEI"/>
</dbReference>
<evidence type="ECO:0000313" key="13">
    <source>
        <dbReference type="EMBL" id="CAK7923028.1"/>
    </source>
</evidence>
<evidence type="ECO:0000256" key="5">
    <source>
        <dbReference type="ARBA" id="ARBA00022722"/>
    </source>
</evidence>
<dbReference type="InterPro" id="IPR000883">
    <property type="entry name" value="Cyt_C_Oxase_1"/>
</dbReference>
<reference evidence="13 14" key="1">
    <citation type="submission" date="2024-01" db="EMBL/GenBank/DDBJ databases">
        <authorList>
            <consortium name="Genoscope - CEA"/>
            <person name="William W."/>
        </authorList>
    </citation>
    <scope>NUCLEOTIDE SEQUENCE [LARGE SCALE GENOMIC DNA]</scope>
    <source>
        <strain evidence="13 14">29B2s-10</strain>
    </source>
</reference>
<keyword evidence="5" id="KW-0540">Nuclease</keyword>
<dbReference type="Gene3D" id="3.10.28.10">
    <property type="entry name" value="Homing endonucleases"/>
    <property type="match status" value="2"/>
</dbReference>
<evidence type="ECO:0000256" key="9">
    <source>
        <dbReference type="ARBA" id="ARBA00022989"/>
    </source>
</evidence>
<feature type="transmembrane region" description="Helical" evidence="11">
    <location>
        <begin position="56"/>
        <end position="78"/>
    </location>
</feature>
<evidence type="ECO:0000256" key="2">
    <source>
        <dbReference type="ARBA" id="ARBA00009332"/>
    </source>
</evidence>
<dbReference type="EMBL" id="OZ004261">
    <property type="protein sequence ID" value="CAK7923028.1"/>
    <property type="molecule type" value="Genomic_DNA"/>
</dbReference>
<feature type="transmembrane region" description="Helical" evidence="11">
    <location>
        <begin position="233"/>
        <end position="257"/>
    </location>
</feature>
<feature type="transmembrane region" description="Helical" evidence="11">
    <location>
        <begin position="269"/>
        <end position="290"/>
    </location>
</feature>
<organism evidence="13 14">
    <name type="scientific">[Candida] anglica</name>
    <dbReference type="NCBI Taxonomy" id="148631"/>
    <lineage>
        <taxon>Eukaryota</taxon>
        <taxon>Fungi</taxon>
        <taxon>Dikarya</taxon>
        <taxon>Ascomycota</taxon>
        <taxon>Saccharomycotina</taxon>
        <taxon>Pichiomycetes</taxon>
        <taxon>Debaryomycetaceae</taxon>
        <taxon>Kurtzmaniella</taxon>
    </lineage>
</organism>
<feature type="transmembrane region" description="Helical" evidence="11">
    <location>
        <begin position="112"/>
        <end position="132"/>
    </location>
</feature>
<evidence type="ECO:0000256" key="11">
    <source>
        <dbReference type="SAM" id="Phobius"/>
    </source>
</evidence>
<keyword evidence="13" id="KW-0496">Mitochondrion</keyword>
<evidence type="ECO:0000259" key="12">
    <source>
        <dbReference type="PROSITE" id="PS50855"/>
    </source>
</evidence>
<dbReference type="SUPFAM" id="SSF81442">
    <property type="entry name" value="Cytochrome c oxidase subunit I-like"/>
    <property type="match status" value="1"/>
</dbReference>
<keyword evidence="6 13" id="KW-0255">Endonuclease</keyword>
<dbReference type="SUPFAM" id="SSF55608">
    <property type="entry name" value="Homing endonucleases"/>
    <property type="match status" value="1"/>
</dbReference>
<feature type="transmembrane region" description="Helical" evidence="11">
    <location>
        <begin position="186"/>
        <end position="213"/>
    </location>
</feature>
<comment type="similarity">
    <text evidence="3">In the N-terminal section; belongs to the heme-copper respiratory oxidase family.</text>
</comment>
<sequence>MKYIDRWTFSTSHKDMAILYLMFGFVSGMVGTAMSVMMRMELTGGNAQFLHNNNHLFNVLVTGHAIAMMFLFVMPVLIGAFGNFYLPMMMGAVDMAFARLNNMSFWTLPPALVCMMASVLIENGAGTGWTVYPPLSSMGSHSGPSVDLAMFALHLTSMSSLLGAMNFMVTFLNMRTMGLHMMNSPLYVWAVFFTAMLLLLSLPVLTAGVTLLLMDRNFNTGFYEVGAGGDPVLYQHLFYFFGHPEVYILIMPGFGMISHMVSTYSKKPMFGALGMTYAMGSIGLLGFLVWSHHMYIVGLDMDSRAYFTSATMVIAVPTGIKMFSWTNSSFSKNNNSLAKKYNNSFSHSFIYFKNMNIPQPSGWGYCRAICSADKNMYFYKPMNFMRNKSTYSMYKSLSEDMNNSSMEVKNKVDENMKRKINFYNLAYNGMDIKYENMNNPPAEAGGIPSDCVWGNKYECILPDMNNESLLKMFKRSNIKYIKPNNMCKDMVFYGSNLESVNHLPFYTSIIRNMMNMPNSLLPMIMGMILSDGYMEHKSKKNMDNSMFNKPLTFDYNDKMLYNKGLLINSNSRFKFKQSLNNFEYVWFVYTKLNHYCTKPPILKLSKLKGKNYPSVELYTKALPCFSMLRRMFYNGRIKVLPYNIYYLINYEVLAHIIMGDGSFTSKGLMLNLQSFTHYELTILVDMFKRKFNLNCKMHKSRNLFVIYINVKSVKLLYPHIEQYILPSMKYKFNKKMNK</sequence>
<accession>A0ABP0EMK9</accession>
<comment type="similarity">
    <text evidence="2">In the C-terminal section; belongs to the LAGLIDADG endonuclease family.</text>
</comment>
<proteinExistence type="inferred from homology"/>
<feature type="domain" description="Cytochrome oxidase subunit I profile" evidence="12">
    <location>
        <begin position="7"/>
        <end position="328"/>
    </location>
</feature>
<dbReference type="InterPro" id="IPR004860">
    <property type="entry name" value="LAGLIDADG_dom"/>
</dbReference>
<evidence type="ECO:0000256" key="10">
    <source>
        <dbReference type="ARBA" id="ARBA00023136"/>
    </source>
</evidence>
<keyword evidence="10 11" id="KW-0472">Membrane</keyword>
<evidence type="ECO:0000256" key="8">
    <source>
        <dbReference type="ARBA" id="ARBA00022886"/>
    </source>
</evidence>
<keyword evidence="4 11" id="KW-0812">Transmembrane</keyword>
<evidence type="ECO:0000256" key="7">
    <source>
        <dbReference type="ARBA" id="ARBA00022801"/>
    </source>
</evidence>
<protein>
    <submittedName>
        <fullName evidence="13">LAGLIDADG endonuclease</fullName>
    </submittedName>
</protein>
<evidence type="ECO:0000256" key="3">
    <source>
        <dbReference type="ARBA" id="ARBA00010468"/>
    </source>
</evidence>